<dbReference type="PANTHER" id="PTHR46087:SF9">
    <property type="entry name" value="ARM REPEAT SUPERFAMILY PROTEIN"/>
    <property type="match status" value="1"/>
</dbReference>
<organism evidence="2">
    <name type="scientific">Fagus sylvatica</name>
    <name type="common">Beechnut</name>
    <dbReference type="NCBI Taxonomy" id="28930"/>
    <lineage>
        <taxon>Eukaryota</taxon>
        <taxon>Viridiplantae</taxon>
        <taxon>Streptophyta</taxon>
        <taxon>Embryophyta</taxon>
        <taxon>Tracheophyta</taxon>
        <taxon>Spermatophyta</taxon>
        <taxon>Magnoliopsida</taxon>
        <taxon>eudicotyledons</taxon>
        <taxon>Gunneridae</taxon>
        <taxon>Pentapetalae</taxon>
        <taxon>rosids</taxon>
        <taxon>fabids</taxon>
        <taxon>Fagales</taxon>
        <taxon>Fagaceae</taxon>
        <taxon>Fagus</taxon>
    </lineage>
</organism>
<dbReference type="EMBL" id="OIVN01001578">
    <property type="protein sequence ID" value="SPC95535.1"/>
    <property type="molecule type" value="Genomic_DNA"/>
</dbReference>
<accession>A0A2N9G7V7</accession>
<reference evidence="2" key="1">
    <citation type="submission" date="2018-02" db="EMBL/GenBank/DDBJ databases">
        <authorList>
            <person name="Cohen D.B."/>
            <person name="Kent A.D."/>
        </authorList>
    </citation>
    <scope>NUCLEOTIDE SEQUENCE</scope>
</reference>
<feature type="region of interest" description="Disordered" evidence="1">
    <location>
        <begin position="565"/>
        <end position="592"/>
    </location>
</feature>
<feature type="region of interest" description="Disordered" evidence="1">
    <location>
        <begin position="367"/>
        <end position="386"/>
    </location>
</feature>
<feature type="region of interest" description="Disordered" evidence="1">
    <location>
        <begin position="743"/>
        <end position="762"/>
    </location>
</feature>
<name>A0A2N9G7V7_FAGSY</name>
<feature type="compositionally biased region" description="Polar residues" evidence="1">
    <location>
        <begin position="580"/>
        <end position="592"/>
    </location>
</feature>
<dbReference type="PANTHER" id="PTHR46087">
    <property type="entry name" value="PUTATIVE, EXPRESSED-RELATED"/>
    <property type="match status" value="1"/>
</dbReference>
<proteinExistence type="predicted"/>
<dbReference type="InterPro" id="IPR055296">
    <property type="entry name" value="SRL2-like"/>
</dbReference>
<sequence length="795" mass="88382">MGEYSHISVEFDNVVSVVLENYGGPNKKSENMDHDKQGPQNRWVQEVLKNEGHVSPSPDITIRVPSWRTIVNDKGEVHVSVEDAKNPCFWSRVSLHNMAKLAKEATTMRRVLESLFRYFDNGNLWSPEHGLAFPVLKDMQLFMDNSGQNTHFMLSILIKHLDHKNVLKQPKMQLDIVQVTSSLAQDSKAEPSLATIGALSDVMRHLRKSIHCSLDDANLGADIIKWNRSFREVVDDCLVQLSHKVVGDAGPILDVMAVMLENISTITVIARTTISAVYRTAQIAFPEALFHQLLLAMVHPDHETRIGAHRIFSVVLVPSSVCPRSSSSIPETKKASDLPRTLSRTVSVFSSSAALFEKLRKEKFSSNETACQDNKENGVSEEEPRNINNGMLNRLKSSYSRVYSMKSPLVSMTTDGNAMINSNKEMEVNSLRLSSHQITLLLSSIWAQSISPANSPDNYEAIAHTHGLVLLFSRAKNSSNEVLVRSFQLAFTLRDISLNERGSLPPSCRRSLFTLATSMILFSSKAYNILPLVHSAKTALADKMVDPFLRLVEDCKLQAVKTGSHHPANVYGSKEDDGSASKSLSEIEITQDQTRESFASEIVKSLENLSESELSTIREQLLNEFLPEDVCPLGSQLFMGSPHKICQVDQKNSESVKEVAPIFSMDDDLLADSFESQTKHNSELVTEIPNLLSVNQLLESVLETAHQVGRNSVSTAPDVPYKEMARHCEALLMGKQQKMSNAGNPFLDESFVSNSGQQSPDPVPMPCATEYQHYPHFFRLPASSPYDNFLKAAGC</sequence>
<evidence type="ECO:0000313" key="2">
    <source>
        <dbReference type="EMBL" id="SPC95535.1"/>
    </source>
</evidence>
<dbReference type="AlphaFoldDB" id="A0A2N9G7V7"/>
<protein>
    <submittedName>
        <fullName evidence="2">Uncharacterized protein</fullName>
    </submittedName>
</protein>
<gene>
    <name evidence="2" type="ORF">FSB_LOCUS23417</name>
</gene>
<feature type="compositionally biased region" description="Polar residues" evidence="1">
    <location>
        <begin position="751"/>
        <end position="760"/>
    </location>
</feature>
<evidence type="ECO:0000256" key="1">
    <source>
        <dbReference type="SAM" id="MobiDB-lite"/>
    </source>
</evidence>
<feature type="compositionally biased region" description="Basic and acidic residues" evidence="1">
    <location>
        <begin position="373"/>
        <end position="385"/>
    </location>
</feature>